<protein>
    <recommendedName>
        <fullName evidence="6">Glycerol-3-phosphate dehydrogenase</fullName>
        <ecNumber evidence="6">1.1.5.3</ecNumber>
    </recommendedName>
</protein>
<keyword evidence="4" id="KW-0274">FAD</keyword>
<evidence type="ECO:0000256" key="2">
    <source>
        <dbReference type="ARBA" id="ARBA00007330"/>
    </source>
</evidence>
<dbReference type="Gene3D" id="1.10.8.870">
    <property type="entry name" value="Alpha-glycerophosphate oxidase, cap domain"/>
    <property type="match status" value="1"/>
</dbReference>
<proteinExistence type="inferred from homology"/>
<reference evidence="10 11" key="1">
    <citation type="journal article" date="2021" name="Int. J. Syst. Evol. Microbiol.">
        <title>Novosphingobium decolorationis sp. nov., an aniline blue-decolourizing bacterium isolated from East Pacific sediment.</title>
        <authorList>
            <person name="Chen X."/>
            <person name="Dong B."/>
            <person name="Chen T."/>
            <person name="Ren N."/>
            <person name="Wang J."/>
            <person name="Xu Y."/>
            <person name="Yang J."/>
            <person name="Zhu S."/>
            <person name="Chen J."/>
        </authorList>
    </citation>
    <scope>NUCLEOTIDE SEQUENCE [LARGE SCALE GENOMIC DNA]</scope>
    <source>
        <strain evidence="10 11">502str22</strain>
    </source>
</reference>
<keyword evidence="3 6" id="KW-0285">Flavoprotein</keyword>
<dbReference type="PANTHER" id="PTHR11985:SF15">
    <property type="entry name" value="GLYCEROL-3-PHOSPHATE DEHYDROGENASE, MITOCHONDRIAL"/>
    <property type="match status" value="1"/>
</dbReference>
<dbReference type="Gene3D" id="3.30.9.10">
    <property type="entry name" value="D-Amino Acid Oxidase, subunit A, domain 2"/>
    <property type="match status" value="1"/>
</dbReference>
<evidence type="ECO:0000256" key="4">
    <source>
        <dbReference type="ARBA" id="ARBA00022827"/>
    </source>
</evidence>
<accession>A0ABX8E571</accession>
<dbReference type="InterPro" id="IPR038299">
    <property type="entry name" value="DAO_C_sf"/>
</dbReference>
<dbReference type="EMBL" id="CP054856">
    <property type="protein sequence ID" value="QVM84114.1"/>
    <property type="molecule type" value="Genomic_DNA"/>
</dbReference>
<keyword evidence="5 6" id="KW-0560">Oxidoreductase</keyword>
<dbReference type="InterPro" id="IPR031656">
    <property type="entry name" value="DAO_C"/>
</dbReference>
<feature type="region of interest" description="Disordered" evidence="7">
    <location>
        <begin position="1"/>
        <end position="21"/>
    </location>
</feature>
<feature type="domain" description="FAD dependent oxidoreductase" evidence="8">
    <location>
        <begin position="29"/>
        <end position="388"/>
    </location>
</feature>
<dbReference type="InterPro" id="IPR036188">
    <property type="entry name" value="FAD/NAD-bd_sf"/>
</dbReference>
<dbReference type="Proteomes" id="UP000677126">
    <property type="component" value="Chromosome"/>
</dbReference>
<dbReference type="InterPro" id="IPR006076">
    <property type="entry name" value="FAD-dep_OxRdtase"/>
</dbReference>
<organism evidence="10 11">
    <name type="scientific">Novosphingobium decolorationis</name>
    <dbReference type="NCBI Taxonomy" id="2698673"/>
    <lineage>
        <taxon>Bacteria</taxon>
        <taxon>Pseudomonadati</taxon>
        <taxon>Pseudomonadota</taxon>
        <taxon>Alphaproteobacteria</taxon>
        <taxon>Sphingomonadales</taxon>
        <taxon>Sphingomonadaceae</taxon>
        <taxon>Novosphingobium</taxon>
    </lineage>
</organism>
<dbReference type="GO" id="GO:0004368">
    <property type="term" value="F:glycerol-3-phosphate dehydrogenase (quinone) activity"/>
    <property type="evidence" value="ECO:0007669"/>
    <property type="project" value="UniProtKB-EC"/>
</dbReference>
<evidence type="ECO:0000256" key="6">
    <source>
        <dbReference type="RuleBase" id="RU361217"/>
    </source>
</evidence>
<feature type="region of interest" description="Disordered" evidence="7">
    <location>
        <begin position="145"/>
        <end position="172"/>
    </location>
</feature>
<evidence type="ECO:0000256" key="5">
    <source>
        <dbReference type="ARBA" id="ARBA00023002"/>
    </source>
</evidence>
<dbReference type="PANTHER" id="PTHR11985">
    <property type="entry name" value="GLYCEROL-3-PHOSPHATE DEHYDROGENASE"/>
    <property type="match status" value="1"/>
</dbReference>
<evidence type="ECO:0000256" key="1">
    <source>
        <dbReference type="ARBA" id="ARBA00001974"/>
    </source>
</evidence>
<evidence type="ECO:0000256" key="7">
    <source>
        <dbReference type="SAM" id="MobiDB-lite"/>
    </source>
</evidence>
<dbReference type="Pfam" id="PF01266">
    <property type="entry name" value="DAO"/>
    <property type="match status" value="1"/>
</dbReference>
<evidence type="ECO:0000256" key="3">
    <source>
        <dbReference type="ARBA" id="ARBA00022630"/>
    </source>
</evidence>
<dbReference type="PRINTS" id="PR01001">
    <property type="entry name" value="FADG3PDH"/>
</dbReference>
<feature type="domain" description="Alpha-glycerophosphate oxidase C-terminal" evidence="9">
    <location>
        <begin position="418"/>
        <end position="512"/>
    </location>
</feature>
<sequence>MCFPARPHRSGVPTLPSATPLPSQEPTYDLLIVGGGINGAGIARDAAGRGLSVLLVEQDDLASYTSSSSTKLIHGGLRYLEYYEFRLVREALIERERLLSMAPHIIWPLRFVLPQSQSPRPAWMVRLGLFLYDHIGGRKSLPGTETLNLDTAPQGRGLSPVSDTGAHKGKGKGKAFVYSDCWVEDSRLVVLNAMDAAARGARIETRTRLTGATSANGTWTAQIEGPDGAREVRAKMLVNAAGPWVDKVLQRLGRAKNDRGVRLVKGSHVVVPRLYEGDHAFMLQNPDRRIVFAIPYERDFTLIGTTDEPWTQEPGKAEISEAETAYLCETANRYFDRAITPADIAWSYAGIRPLYDDHAANASAVTRDYVLDFDRPESGAPMLSIFGGKITTFRKLAEHALEHIAHVFPQAKTAWTGGAVLPGGDIPNGDFARFVQDLTRRFPQMPGALLHRLARAYGTCAETILSGAQSPADLGEDFGGGLHAAEVDYLVAHEWARSAEDILYRRSKLGLHVPEGTAARLATYLSQDA</sequence>
<comment type="catalytic activity">
    <reaction evidence="6">
        <text>a quinone + sn-glycerol 3-phosphate = dihydroxyacetone phosphate + a quinol</text>
        <dbReference type="Rhea" id="RHEA:18977"/>
        <dbReference type="ChEBI" id="CHEBI:24646"/>
        <dbReference type="ChEBI" id="CHEBI:57597"/>
        <dbReference type="ChEBI" id="CHEBI:57642"/>
        <dbReference type="ChEBI" id="CHEBI:132124"/>
        <dbReference type="EC" id="1.1.5.3"/>
    </reaction>
</comment>
<dbReference type="PROSITE" id="PS00977">
    <property type="entry name" value="FAD_G3PDH_1"/>
    <property type="match status" value="1"/>
</dbReference>
<dbReference type="Gene3D" id="3.50.50.60">
    <property type="entry name" value="FAD/NAD(P)-binding domain"/>
    <property type="match status" value="1"/>
</dbReference>
<gene>
    <name evidence="10" type="ORF">HT578_10810</name>
</gene>
<evidence type="ECO:0000259" key="9">
    <source>
        <dbReference type="Pfam" id="PF16901"/>
    </source>
</evidence>
<dbReference type="NCBIfam" id="NF009906">
    <property type="entry name" value="PRK13369.1"/>
    <property type="match status" value="1"/>
</dbReference>
<dbReference type="EC" id="1.1.5.3" evidence="6"/>
<dbReference type="InterPro" id="IPR000447">
    <property type="entry name" value="G3P_DH_FAD-dep"/>
</dbReference>
<evidence type="ECO:0000313" key="10">
    <source>
        <dbReference type="EMBL" id="QVM84114.1"/>
    </source>
</evidence>
<name>A0ABX8E571_9SPHN</name>
<comment type="cofactor">
    <cofactor evidence="1 6">
        <name>FAD</name>
        <dbReference type="ChEBI" id="CHEBI:57692"/>
    </cofactor>
</comment>
<dbReference type="SUPFAM" id="SSF51905">
    <property type="entry name" value="FAD/NAD(P)-binding domain"/>
    <property type="match status" value="1"/>
</dbReference>
<dbReference type="Pfam" id="PF16901">
    <property type="entry name" value="DAO_C"/>
    <property type="match status" value="1"/>
</dbReference>
<comment type="similarity">
    <text evidence="2 6">Belongs to the FAD-dependent glycerol-3-phosphate dehydrogenase family.</text>
</comment>
<evidence type="ECO:0000313" key="11">
    <source>
        <dbReference type="Proteomes" id="UP000677126"/>
    </source>
</evidence>
<dbReference type="NCBIfam" id="NF008899">
    <property type="entry name" value="PRK12266.1"/>
    <property type="match status" value="1"/>
</dbReference>
<keyword evidence="11" id="KW-1185">Reference proteome</keyword>
<evidence type="ECO:0000259" key="8">
    <source>
        <dbReference type="Pfam" id="PF01266"/>
    </source>
</evidence>